<evidence type="ECO:0000313" key="1">
    <source>
        <dbReference type="EMBL" id="CAF1568747.1"/>
    </source>
</evidence>
<dbReference type="Proteomes" id="UP000663889">
    <property type="component" value="Unassembled WGS sequence"/>
</dbReference>
<accession>A0A815YDK7</accession>
<name>A0A815YDK7_9BILA</name>
<dbReference type="AlphaFoldDB" id="A0A815YDK7"/>
<proteinExistence type="predicted"/>
<evidence type="ECO:0000313" key="2">
    <source>
        <dbReference type="Proteomes" id="UP000663889"/>
    </source>
</evidence>
<protein>
    <submittedName>
        <fullName evidence="1">Uncharacterized protein</fullName>
    </submittedName>
</protein>
<reference evidence="1" key="1">
    <citation type="submission" date="2021-02" db="EMBL/GenBank/DDBJ databases">
        <authorList>
            <person name="Nowell W R."/>
        </authorList>
    </citation>
    <scope>NUCLEOTIDE SEQUENCE</scope>
</reference>
<sequence length="40" mass="4716">YWNTLALDASNWESIYLKYFQSDINGTILENLSKRCGKFL</sequence>
<gene>
    <name evidence="1" type="ORF">SEV965_LOCUS39479</name>
</gene>
<feature type="non-terminal residue" evidence="1">
    <location>
        <position position="1"/>
    </location>
</feature>
<organism evidence="1 2">
    <name type="scientific">Rotaria sordida</name>
    <dbReference type="NCBI Taxonomy" id="392033"/>
    <lineage>
        <taxon>Eukaryota</taxon>
        <taxon>Metazoa</taxon>
        <taxon>Spiralia</taxon>
        <taxon>Gnathifera</taxon>
        <taxon>Rotifera</taxon>
        <taxon>Eurotatoria</taxon>
        <taxon>Bdelloidea</taxon>
        <taxon>Philodinida</taxon>
        <taxon>Philodinidae</taxon>
        <taxon>Rotaria</taxon>
    </lineage>
</organism>
<dbReference type="EMBL" id="CAJNOU010014394">
    <property type="protein sequence ID" value="CAF1568747.1"/>
    <property type="molecule type" value="Genomic_DNA"/>
</dbReference>
<comment type="caution">
    <text evidence="1">The sequence shown here is derived from an EMBL/GenBank/DDBJ whole genome shotgun (WGS) entry which is preliminary data.</text>
</comment>